<protein>
    <submittedName>
        <fullName evidence="1">Phage portal protein</fullName>
    </submittedName>
</protein>
<dbReference type="Proteomes" id="UP000664859">
    <property type="component" value="Unassembled WGS sequence"/>
</dbReference>
<dbReference type="Pfam" id="PF05136">
    <property type="entry name" value="Phage_portal_2"/>
    <property type="match status" value="1"/>
</dbReference>
<dbReference type="InterPro" id="IPR006429">
    <property type="entry name" value="Phage_lambda_portal"/>
</dbReference>
<dbReference type="GO" id="GO:0019068">
    <property type="term" value="P:virion assembly"/>
    <property type="evidence" value="ECO:0007669"/>
    <property type="project" value="InterPro"/>
</dbReference>
<dbReference type="EMBL" id="JAFCMP010000221">
    <property type="protein sequence ID" value="KAG5183303.1"/>
    <property type="molecule type" value="Genomic_DNA"/>
</dbReference>
<dbReference type="OrthoDB" id="7063437at2759"/>
<evidence type="ECO:0000313" key="2">
    <source>
        <dbReference type="Proteomes" id="UP000664859"/>
    </source>
</evidence>
<name>A0A835Z6S7_9STRA</name>
<organism evidence="1 2">
    <name type="scientific">Tribonema minus</name>
    <dbReference type="NCBI Taxonomy" id="303371"/>
    <lineage>
        <taxon>Eukaryota</taxon>
        <taxon>Sar</taxon>
        <taxon>Stramenopiles</taxon>
        <taxon>Ochrophyta</taxon>
        <taxon>PX clade</taxon>
        <taxon>Xanthophyceae</taxon>
        <taxon>Tribonematales</taxon>
        <taxon>Tribonemataceae</taxon>
        <taxon>Tribonema</taxon>
    </lineage>
</organism>
<evidence type="ECO:0000313" key="1">
    <source>
        <dbReference type="EMBL" id="KAG5183303.1"/>
    </source>
</evidence>
<reference evidence="1" key="1">
    <citation type="submission" date="2021-02" db="EMBL/GenBank/DDBJ databases">
        <title>First Annotated Genome of the Yellow-green Alga Tribonema minus.</title>
        <authorList>
            <person name="Mahan K.M."/>
        </authorList>
    </citation>
    <scope>NUCLEOTIDE SEQUENCE</scope>
    <source>
        <strain evidence="1">UTEX B ZZ1240</strain>
    </source>
</reference>
<comment type="caution">
    <text evidence="1">The sequence shown here is derived from an EMBL/GenBank/DDBJ whole genome shotgun (WGS) entry which is preliminary data.</text>
</comment>
<dbReference type="NCBIfam" id="TIGR01539">
    <property type="entry name" value="portal_lambda"/>
    <property type="match status" value="1"/>
</dbReference>
<dbReference type="AlphaFoldDB" id="A0A835Z6S7"/>
<dbReference type="GO" id="GO:0005198">
    <property type="term" value="F:structural molecule activity"/>
    <property type="evidence" value="ECO:0007669"/>
    <property type="project" value="InterPro"/>
</dbReference>
<proteinExistence type="predicted"/>
<keyword evidence="2" id="KW-1185">Reference proteome</keyword>
<gene>
    <name evidence="1" type="ORF">JKP88DRAFT_290453</name>
</gene>
<accession>A0A835Z6S7</accession>
<sequence>MKPNILDRAIGWVAPAAGAKRLRDRAAMEISARSYDAATKSRHRDPFYSRGSSADAEISKAGGNLRDNMRDLVRNNPYAANAIHNIVTHAVGAGIVPRSKSKRVNKLFADWAKQCDADGHLDFYGIQALAVRGMLEAGDGLIRRRRRLDTDGLEVPLQLQVVESDHIDTSKNGQFGGTEVFDGIGVDALGMPTEYWLFRQHPGSPRGFLQSSIAVPVADLAHGFEKQRTQSRGAPWGTPAITHIRDLAEYEAAEGLRKKLESCLVGVVVGEGDDPAGVSGMPLDEDASPGVYNADGAIVERFEPGAFYHARGGKDIKFTQPAANGSYDSYKVAKLHDIAAGFRVPYSLLSGNLSKVNYSSGKIGLETYKKTIDELQWKIIIPMLLQPIWDWFCEAAYFAGKISQRRVPVEWSPPRFPSADEAKDINARVAAMRSGLLNPLHAIAETGYTPDEVIAGYVEWNALLDKHGLIFDSDPRKMKQTMTTNKSNGLPKFGRAAEVRSESFDEADNTIEVIWTTGAAVHRWDWRRERYYSEVLEVTPKSVRLDRLNAGAPFLDTHDDWSLRSVLGSVVPGSAKVANGVGTARVKLSRSEQDAAIVEKIRDGIIRNISVGYAIHKVVKTDANGDGIDDEWRVVDWEPLEISAVPVPADAGSQIRKGDDQTLLPCEFVPDPAATSRVAAARARMNARHRQFVAS</sequence>